<keyword evidence="4" id="KW-1185">Reference proteome</keyword>
<feature type="domain" description="Nudix hydrolase" evidence="2">
    <location>
        <begin position="37"/>
        <end position="181"/>
    </location>
</feature>
<dbReference type="OrthoDB" id="10249920at2759"/>
<dbReference type="PROSITE" id="PS51462">
    <property type="entry name" value="NUDIX"/>
    <property type="match status" value="1"/>
</dbReference>
<dbReference type="CDD" id="cd18888">
    <property type="entry name" value="NUDIX_ADPRase_Nudt5"/>
    <property type="match status" value="1"/>
</dbReference>
<dbReference type="GO" id="GO:0019693">
    <property type="term" value="P:ribose phosphate metabolic process"/>
    <property type="evidence" value="ECO:0007669"/>
    <property type="project" value="TreeGrafter"/>
</dbReference>
<dbReference type="Proteomes" id="UP000008983">
    <property type="component" value="Unassembled WGS sequence"/>
</dbReference>
<name>G0QW22_ICHMU</name>
<dbReference type="InterPro" id="IPR000086">
    <property type="entry name" value="NUDIX_hydrolase_dom"/>
</dbReference>
<evidence type="ECO:0000313" key="3">
    <source>
        <dbReference type="EMBL" id="EGR30586.1"/>
    </source>
</evidence>
<dbReference type="EMBL" id="GL983977">
    <property type="protein sequence ID" value="EGR30586.1"/>
    <property type="molecule type" value="Genomic_DNA"/>
</dbReference>
<dbReference type="InterPro" id="IPR015797">
    <property type="entry name" value="NUDIX_hydrolase-like_dom_sf"/>
</dbReference>
<dbReference type="PANTHER" id="PTHR11839:SF1">
    <property type="entry name" value="ADP-SUGAR PYROPHOSPHATASE"/>
    <property type="match status" value="1"/>
</dbReference>
<dbReference type="GO" id="GO:0006753">
    <property type="term" value="P:nucleoside phosphate metabolic process"/>
    <property type="evidence" value="ECO:0007669"/>
    <property type="project" value="TreeGrafter"/>
</dbReference>
<evidence type="ECO:0000256" key="1">
    <source>
        <dbReference type="ARBA" id="ARBA00022801"/>
    </source>
</evidence>
<dbReference type="AlphaFoldDB" id="G0QW22"/>
<dbReference type="RefSeq" id="XP_004032173.1">
    <property type="nucleotide sequence ID" value="XM_004032125.1"/>
</dbReference>
<accession>G0QW22</accession>
<protein>
    <submittedName>
        <fullName evidence="3">Nudix family protein, putative</fullName>
        <ecNumber evidence="3">3.6.1.13</ecNumber>
    </submittedName>
</protein>
<dbReference type="EC" id="3.6.1.13" evidence="3"/>
<dbReference type="InParanoid" id="G0QW22"/>
<reference evidence="3 4" key="1">
    <citation type="submission" date="2011-07" db="EMBL/GenBank/DDBJ databases">
        <authorList>
            <person name="Coyne R."/>
            <person name="Brami D."/>
            <person name="Johnson J."/>
            <person name="Hostetler J."/>
            <person name="Hannick L."/>
            <person name="Clark T."/>
            <person name="Cassidy-Hanley D."/>
            <person name="Inman J."/>
        </authorList>
    </citation>
    <scope>NUCLEOTIDE SEQUENCE [LARGE SCALE GENOMIC DNA]</scope>
    <source>
        <strain evidence="3 4">G5</strain>
    </source>
</reference>
<dbReference type="GO" id="GO:0047631">
    <property type="term" value="F:ADP-ribose diphosphatase activity"/>
    <property type="evidence" value="ECO:0007669"/>
    <property type="project" value="UniProtKB-EC"/>
</dbReference>
<evidence type="ECO:0000259" key="2">
    <source>
        <dbReference type="PROSITE" id="PS51462"/>
    </source>
</evidence>
<evidence type="ECO:0000313" key="4">
    <source>
        <dbReference type="Proteomes" id="UP000008983"/>
    </source>
</evidence>
<gene>
    <name evidence="3" type="ORF">IMG5_128890</name>
</gene>
<sequence length="194" mass="22642">MHQGNWLKLSTITYKNENGQTIPDWETVERTTRKPGQLIDGVEVIPIVRYKNKQNKILLIANFRPPVNGYVIEFPAGLLDSNNLFENAIRELKEETGYIAEEVKMLGFSPPQYTDPWKSNECGQIVWAFIDGDREENQNPKQELEKEENIHPFLVDLDENIIKNIQNIMETKNYLIEQKIYMFLLGLQFKSLII</sequence>
<dbReference type="Pfam" id="PF00293">
    <property type="entry name" value="NUDIX"/>
    <property type="match status" value="1"/>
</dbReference>
<dbReference type="eggNOG" id="KOG3041">
    <property type="taxonomic scope" value="Eukaryota"/>
</dbReference>
<proteinExistence type="predicted"/>
<dbReference type="SUPFAM" id="SSF55811">
    <property type="entry name" value="Nudix"/>
    <property type="match status" value="1"/>
</dbReference>
<dbReference type="Gene3D" id="3.90.79.10">
    <property type="entry name" value="Nucleoside Triphosphate Pyrophosphohydrolase"/>
    <property type="match status" value="1"/>
</dbReference>
<keyword evidence="1 3" id="KW-0378">Hydrolase</keyword>
<dbReference type="STRING" id="857967.G0QW22"/>
<organism evidence="3 4">
    <name type="scientific">Ichthyophthirius multifiliis</name>
    <name type="common">White spot disease agent</name>
    <name type="synonym">Ich</name>
    <dbReference type="NCBI Taxonomy" id="5932"/>
    <lineage>
        <taxon>Eukaryota</taxon>
        <taxon>Sar</taxon>
        <taxon>Alveolata</taxon>
        <taxon>Ciliophora</taxon>
        <taxon>Intramacronucleata</taxon>
        <taxon>Oligohymenophorea</taxon>
        <taxon>Hymenostomatida</taxon>
        <taxon>Ophryoglenina</taxon>
        <taxon>Ichthyophthirius</taxon>
    </lineage>
</organism>
<dbReference type="PANTHER" id="PTHR11839">
    <property type="entry name" value="UDP/ADP-SUGAR PYROPHOSPHATASE"/>
    <property type="match status" value="1"/>
</dbReference>
<dbReference type="OMA" id="NDPGLCN"/>
<dbReference type="GeneID" id="14906693"/>